<dbReference type="EMBL" id="JAALLH010000002">
    <property type="protein sequence ID" value="NIY69443.1"/>
    <property type="molecule type" value="Genomic_DNA"/>
</dbReference>
<protein>
    <submittedName>
        <fullName evidence="3">Flavin reductase-like, FMN-binding protein</fullName>
    </submittedName>
</protein>
<gene>
    <name evidence="3" type="ORF">SMALB_7567</name>
</gene>
<proteinExistence type="predicted"/>
<feature type="domain" description="Flavin reductase like" evidence="2">
    <location>
        <begin position="17"/>
        <end position="160"/>
    </location>
</feature>
<evidence type="ECO:0000313" key="4">
    <source>
        <dbReference type="Proteomes" id="UP000536624"/>
    </source>
</evidence>
<dbReference type="InterPro" id="IPR012349">
    <property type="entry name" value="Split_barrel_FMN-bd"/>
</dbReference>
<evidence type="ECO:0000313" key="3">
    <source>
        <dbReference type="EMBL" id="NIY69443.1"/>
    </source>
</evidence>
<reference evidence="3 4" key="1">
    <citation type="submission" date="2020-02" db="EMBL/GenBank/DDBJ databases">
        <title>Streptomyces malaysiensis DSM14702 (JHCC583434, PFL_A843) Genome sequencing and assembly.</title>
        <authorList>
            <person name="Samborskyy M."/>
        </authorList>
    </citation>
    <scope>NUCLEOTIDE SEQUENCE [LARGE SCALE GENOMIC DNA]</scope>
    <source>
        <strain evidence="3 4">DSM 14702</strain>
    </source>
</reference>
<name>A0A7X6B0T2_STRMQ</name>
<evidence type="ECO:0000259" key="2">
    <source>
        <dbReference type="SMART" id="SM00903"/>
    </source>
</evidence>
<organism evidence="3 4">
    <name type="scientific">Streptomyces malaysiensis</name>
    <dbReference type="NCBI Taxonomy" id="92644"/>
    <lineage>
        <taxon>Bacteria</taxon>
        <taxon>Bacillati</taxon>
        <taxon>Actinomycetota</taxon>
        <taxon>Actinomycetes</taxon>
        <taxon>Kitasatosporales</taxon>
        <taxon>Streptomycetaceae</taxon>
        <taxon>Streptomyces</taxon>
        <taxon>Streptomyces violaceusniger group</taxon>
    </lineage>
</organism>
<dbReference type="RefSeq" id="WP_208974109.1">
    <property type="nucleotide sequence ID" value="NZ_JAALLH010000002.1"/>
</dbReference>
<dbReference type="GO" id="GO:0010181">
    <property type="term" value="F:FMN binding"/>
    <property type="evidence" value="ECO:0007669"/>
    <property type="project" value="InterPro"/>
</dbReference>
<dbReference type="SUPFAM" id="SSF50475">
    <property type="entry name" value="FMN-binding split barrel"/>
    <property type="match status" value="1"/>
</dbReference>
<keyword evidence="1" id="KW-0560">Oxidoreductase</keyword>
<comment type="caution">
    <text evidence="3">The sequence shown here is derived from an EMBL/GenBank/DDBJ whole genome shotgun (WGS) entry which is preliminary data.</text>
</comment>
<dbReference type="Proteomes" id="UP000536624">
    <property type="component" value="Unassembled WGS sequence"/>
</dbReference>
<dbReference type="Pfam" id="PF01613">
    <property type="entry name" value="Flavin_Reduct"/>
    <property type="match status" value="1"/>
</dbReference>
<dbReference type="Gene3D" id="2.30.110.10">
    <property type="entry name" value="Electron Transport, Fmn-binding Protein, Chain A"/>
    <property type="match status" value="1"/>
</dbReference>
<dbReference type="GO" id="GO:0006208">
    <property type="term" value="P:pyrimidine nucleobase catabolic process"/>
    <property type="evidence" value="ECO:0007669"/>
    <property type="project" value="TreeGrafter"/>
</dbReference>
<dbReference type="SMART" id="SM00903">
    <property type="entry name" value="Flavin_Reduct"/>
    <property type="match status" value="1"/>
</dbReference>
<evidence type="ECO:0000256" key="1">
    <source>
        <dbReference type="ARBA" id="ARBA00023002"/>
    </source>
</evidence>
<dbReference type="AlphaFoldDB" id="A0A7X6B0T2"/>
<dbReference type="InterPro" id="IPR050268">
    <property type="entry name" value="NADH-dep_flavin_reductase"/>
</dbReference>
<dbReference type="PANTHER" id="PTHR30466:SF1">
    <property type="entry name" value="FMN REDUCTASE (NADH) RUTF"/>
    <property type="match status" value="1"/>
</dbReference>
<sequence>MTSTQPDVSPAVLREVCGRWATGVAIVTGNGIDGMPLGMAVNSFTSVSLDPPLVLFCSALTSSTWPRIKQGSRFAVNILAESQSDLARSFARSGGDKFAGVALRSAPDGLPALAGAIARLVCRIEDVHPGGDHEVVVGRVLATELFDGDPLLFHRGKTAGMALPVS</sequence>
<dbReference type="GO" id="GO:0042602">
    <property type="term" value="F:riboflavin reductase (NADPH) activity"/>
    <property type="evidence" value="ECO:0007669"/>
    <property type="project" value="TreeGrafter"/>
</dbReference>
<dbReference type="InterPro" id="IPR002563">
    <property type="entry name" value="Flavin_Rdtase-like_dom"/>
</dbReference>
<dbReference type="PANTHER" id="PTHR30466">
    <property type="entry name" value="FLAVIN REDUCTASE"/>
    <property type="match status" value="1"/>
</dbReference>
<accession>A0A7X6B0T2</accession>